<comment type="caution">
    <text evidence="2">The sequence shown here is derived from an EMBL/GenBank/DDBJ whole genome shotgun (WGS) entry which is preliminary data.</text>
</comment>
<accession>A0A9P9KWN7</accession>
<feature type="region of interest" description="Disordered" evidence="1">
    <location>
        <begin position="74"/>
        <end position="159"/>
    </location>
</feature>
<evidence type="ECO:0000313" key="3">
    <source>
        <dbReference type="Proteomes" id="UP000720189"/>
    </source>
</evidence>
<dbReference type="Proteomes" id="UP000720189">
    <property type="component" value="Unassembled WGS sequence"/>
</dbReference>
<keyword evidence="3" id="KW-1185">Reference proteome</keyword>
<dbReference type="GeneID" id="70219335"/>
<dbReference type="AlphaFoldDB" id="A0A9P9KWN7"/>
<gene>
    <name evidence="2" type="ORF">BKA55DRAFT_532759</name>
</gene>
<evidence type="ECO:0000313" key="2">
    <source>
        <dbReference type="EMBL" id="KAH7270150.1"/>
    </source>
</evidence>
<organism evidence="2 3">
    <name type="scientific">Fusarium redolens</name>
    <dbReference type="NCBI Taxonomy" id="48865"/>
    <lineage>
        <taxon>Eukaryota</taxon>
        <taxon>Fungi</taxon>
        <taxon>Dikarya</taxon>
        <taxon>Ascomycota</taxon>
        <taxon>Pezizomycotina</taxon>
        <taxon>Sordariomycetes</taxon>
        <taxon>Hypocreomycetidae</taxon>
        <taxon>Hypocreales</taxon>
        <taxon>Nectriaceae</taxon>
        <taxon>Fusarium</taxon>
        <taxon>Fusarium redolens species complex</taxon>
    </lineage>
</organism>
<dbReference type="EMBL" id="JAGMUX010000001">
    <property type="protein sequence ID" value="KAH7270150.1"/>
    <property type="molecule type" value="Genomic_DNA"/>
</dbReference>
<evidence type="ECO:0000256" key="1">
    <source>
        <dbReference type="SAM" id="MobiDB-lite"/>
    </source>
</evidence>
<protein>
    <submittedName>
        <fullName evidence="2">Uncharacterized protein</fullName>
    </submittedName>
</protein>
<proteinExistence type="predicted"/>
<dbReference type="RefSeq" id="XP_046056918.1">
    <property type="nucleotide sequence ID" value="XM_046189381.1"/>
</dbReference>
<reference evidence="2" key="1">
    <citation type="journal article" date="2021" name="Nat. Commun.">
        <title>Genetic determinants of endophytism in the Arabidopsis root mycobiome.</title>
        <authorList>
            <person name="Mesny F."/>
            <person name="Miyauchi S."/>
            <person name="Thiergart T."/>
            <person name="Pickel B."/>
            <person name="Atanasova L."/>
            <person name="Karlsson M."/>
            <person name="Huettel B."/>
            <person name="Barry K.W."/>
            <person name="Haridas S."/>
            <person name="Chen C."/>
            <person name="Bauer D."/>
            <person name="Andreopoulos W."/>
            <person name="Pangilinan J."/>
            <person name="LaButti K."/>
            <person name="Riley R."/>
            <person name="Lipzen A."/>
            <person name="Clum A."/>
            <person name="Drula E."/>
            <person name="Henrissat B."/>
            <person name="Kohler A."/>
            <person name="Grigoriev I.V."/>
            <person name="Martin F.M."/>
            <person name="Hacquard S."/>
        </authorList>
    </citation>
    <scope>NUCLEOTIDE SEQUENCE</scope>
    <source>
        <strain evidence="2">MPI-CAGE-AT-0023</strain>
    </source>
</reference>
<name>A0A9P9KWN7_FUSRE</name>
<feature type="compositionally biased region" description="Basic and acidic residues" evidence="1">
    <location>
        <begin position="100"/>
        <end position="117"/>
    </location>
</feature>
<sequence length="159" mass="17819">MQVGQCQIQMTGGVKRNGGQRPSEGWRARLTVTIKEASDQRTPLLVVKVINTGLIDRLVNGGICVVYDKRNGRRMDHREPLIDDAESDNKIGGSARKQYCSKEEKHSKIETPSDRTNARPHQPLQQNTRGGEPTPHAVLDNQSHTLQRAKPPDYSCLHF</sequence>